<proteinExistence type="predicted"/>
<evidence type="ECO:0000313" key="1">
    <source>
        <dbReference type="EMBL" id="KAJ8968443.1"/>
    </source>
</evidence>
<organism evidence="1 2">
    <name type="scientific">Rhamnusium bicolor</name>
    <dbReference type="NCBI Taxonomy" id="1586634"/>
    <lineage>
        <taxon>Eukaryota</taxon>
        <taxon>Metazoa</taxon>
        <taxon>Ecdysozoa</taxon>
        <taxon>Arthropoda</taxon>
        <taxon>Hexapoda</taxon>
        <taxon>Insecta</taxon>
        <taxon>Pterygota</taxon>
        <taxon>Neoptera</taxon>
        <taxon>Endopterygota</taxon>
        <taxon>Coleoptera</taxon>
        <taxon>Polyphaga</taxon>
        <taxon>Cucujiformia</taxon>
        <taxon>Chrysomeloidea</taxon>
        <taxon>Cerambycidae</taxon>
        <taxon>Lepturinae</taxon>
        <taxon>Rhagiini</taxon>
        <taxon>Rhamnusium</taxon>
    </lineage>
</organism>
<keyword evidence="2" id="KW-1185">Reference proteome</keyword>
<protein>
    <submittedName>
        <fullName evidence="1">Uncharacterized protein</fullName>
    </submittedName>
</protein>
<sequence length="77" mass="9242">MLQNWITLNAFKHTNHIMTSKLSFNTIEDEKLIECVENCSALFDTCNKDYKIQVVWENIWKCITGTVQRTRKYTYLY</sequence>
<gene>
    <name evidence="1" type="ORF">NQ314_002302</name>
</gene>
<dbReference type="Proteomes" id="UP001162156">
    <property type="component" value="Unassembled WGS sequence"/>
</dbReference>
<evidence type="ECO:0000313" key="2">
    <source>
        <dbReference type="Proteomes" id="UP001162156"/>
    </source>
</evidence>
<dbReference type="AlphaFoldDB" id="A0AAV8ZSJ7"/>
<comment type="caution">
    <text evidence="1">The sequence shown here is derived from an EMBL/GenBank/DDBJ whole genome shotgun (WGS) entry which is preliminary data.</text>
</comment>
<accession>A0AAV8ZSJ7</accession>
<reference evidence="1" key="1">
    <citation type="journal article" date="2023" name="Insect Mol. Biol.">
        <title>Genome sequencing provides insights into the evolution of gene families encoding plant cell wall-degrading enzymes in longhorned beetles.</title>
        <authorList>
            <person name="Shin N.R."/>
            <person name="Okamura Y."/>
            <person name="Kirsch R."/>
            <person name="Pauchet Y."/>
        </authorList>
    </citation>
    <scope>NUCLEOTIDE SEQUENCE</scope>
    <source>
        <strain evidence="1">RBIC_L_NR</strain>
    </source>
</reference>
<name>A0AAV8ZSJ7_9CUCU</name>
<dbReference type="EMBL" id="JANEYF010000704">
    <property type="protein sequence ID" value="KAJ8968443.1"/>
    <property type="molecule type" value="Genomic_DNA"/>
</dbReference>